<keyword evidence="3" id="KW-0732">Signal</keyword>
<gene>
    <name evidence="5" type="ORF">GRI68_08875</name>
</gene>
<keyword evidence="6" id="KW-1185">Reference proteome</keyword>
<evidence type="ECO:0000313" key="5">
    <source>
        <dbReference type="EMBL" id="MXP10292.1"/>
    </source>
</evidence>
<evidence type="ECO:0000313" key="6">
    <source>
        <dbReference type="Proteomes" id="UP000429229"/>
    </source>
</evidence>
<dbReference type="InterPro" id="IPR013830">
    <property type="entry name" value="SGNH_hydro"/>
</dbReference>
<dbReference type="GO" id="GO:0016788">
    <property type="term" value="F:hydrolase activity, acting on ester bonds"/>
    <property type="evidence" value="ECO:0007669"/>
    <property type="project" value="UniProtKB-ARBA"/>
</dbReference>
<dbReference type="SUPFAM" id="SSF52266">
    <property type="entry name" value="SGNH hydrolase"/>
    <property type="match status" value="1"/>
</dbReference>
<dbReference type="EMBL" id="WTYR01000001">
    <property type="protein sequence ID" value="MXP10292.1"/>
    <property type="molecule type" value="Genomic_DNA"/>
</dbReference>
<accession>A0A6I4U763</accession>
<sequence>MTIRDILFSATACALVAASPTAAQNAERATETSAPAKPNKIILVGDSTTATANGWGPAFCSRHVTHPTPCLNLARNGRSSGSFRAEGLWDIARGEMQVEGYDHVFVLIGFAHNDQPGKPGRSTDLETEFPANMRRYVEEARAAGAVPILFTPLTRRQFEDGELDDDLGPWVAAIERVAAETGAPLIDLNGRSRAIIAALGPSLANLTAEAPPSAAIAAAAAIEGETLPSATGRPVLPEEGASDRIDWRNPLFDYTHLGEFGAELFAAVIAAELVRLVPDIRPLVRP</sequence>
<comment type="caution">
    <text evidence="5">The sequence shown here is derived from an EMBL/GenBank/DDBJ whole genome shotgun (WGS) entry which is preliminary data.</text>
</comment>
<dbReference type="AlphaFoldDB" id="A0A6I4U763"/>
<reference evidence="5 6" key="1">
    <citation type="submission" date="2019-12" db="EMBL/GenBank/DDBJ databases">
        <title>Genomic-based taxomic classification of the family Erythrobacteraceae.</title>
        <authorList>
            <person name="Xu L."/>
        </authorList>
    </citation>
    <scope>NUCLEOTIDE SEQUENCE [LARGE SCALE GENOMIC DNA]</scope>
    <source>
        <strain evidence="5 6">LMG 29519</strain>
    </source>
</reference>
<dbReference type="PANTHER" id="PTHR43695">
    <property type="entry name" value="PUTATIVE (AFU_ORTHOLOGUE AFUA_2G17250)-RELATED"/>
    <property type="match status" value="1"/>
</dbReference>
<dbReference type="CDD" id="cd01821">
    <property type="entry name" value="Rhamnogalacturan_acetylesterase_like"/>
    <property type="match status" value="1"/>
</dbReference>
<feature type="domain" description="SGNH hydrolase-type esterase" evidence="4">
    <location>
        <begin position="44"/>
        <end position="191"/>
    </location>
</feature>
<keyword evidence="2" id="KW-0378">Hydrolase</keyword>
<dbReference type="InterPro" id="IPR037459">
    <property type="entry name" value="RhgT-like"/>
</dbReference>
<name>A0A6I4U763_9SPHN</name>
<evidence type="ECO:0000256" key="2">
    <source>
        <dbReference type="ARBA" id="ARBA00022801"/>
    </source>
</evidence>
<comment type="similarity">
    <text evidence="1">Belongs to the 'GDSL' lipolytic enzyme family.</text>
</comment>
<evidence type="ECO:0000256" key="1">
    <source>
        <dbReference type="ARBA" id="ARBA00008668"/>
    </source>
</evidence>
<dbReference type="RefSeq" id="WP_160616912.1">
    <property type="nucleotide sequence ID" value="NZ_WTYR01000001.1"/>
</dbReference>
<feature type="signal peptide" evidence="3">
    <location>
        <begin position="1"/>
        <end position="25"/>
    </location>
</feature>
<dbReference type="Proteomes" id="UP000429229">
    <property type="component" value="Unassembled WGS sequence"/>
</dbReference>
<protein>
    <submittedName>
        <fullName evidence="5">Lysophospholipase</fullName>
    </submittedName>
</protein>
<feature type="chain" id="PRO_5026117530" evidence="3">
    <location>
        <begin position="26"/>
        <end position="286"/>
    </location>
</feature>
<evidence type="ECO:0000256" key="3">
    <source>
        <dbReference type="SAM" id="SignalP"/>
    </source>
</evidence>
<proteinExistence type="inferred from homology"/>
<dbReference type="Pfam" id="PF13472">
    <property type="entry name" value="Lipase_GDSL_2"/>
    <property type="match status" value="1"/>
</dbReference>
<evidence type="ECO:0000259" key="4">
    <source>
        <dbReference type="Pfam" id="PF13472"/>
    </source>
</evidence>
<dbReference type="InterPro" id="IPR036514">
    <property type="entry name" value="SGNH_hydro_sf"/>
</dbReference>
<organism evidence="5 6">
    <name type="scientific">Alteriqipengyuania halimionae</name>
    <dbReference type="NCBI Taxonomy" id="1926630"/>
    <lineage>
        <taxon>Bacteria</taxon>
        <taxon>Pseudomonadati</taxon>
        <taxon>Pseudomonadota</taxon>
        <taxon>Alphaproteobacteria</taxon>
        <taxon>Sphingomonadales</taxon>
        <taxon>Erythrobacteraceae</taxon>
        <taxon>Alteriqipengyuania</taxon>
    </lineage>
</organism>
<dbReference type="Gene3D" id="3.40.50.1110">
    <property type="entry name" value="SGNH hydrolase"/>
    <property type="match status" value="1"/>
</dbReference>
<dbReference type="PANTHER" id="PTHR43695:SF1">
    <property type="entry name" value="RHAMNOGALACTURONAN ACETYLESTERASE"/>
    <property type="match status" value="1"/>
</dbReference>
<dbReference type="OrthoDB" id="191551at2"/>